<reference evidence="1 2" key="1">
    <citation type="submission" date="2021-06" db="EMBL/GenBank/DDBJ databases">
        <authorList>
            <person name="Palmer J.M."/>
        </authorList>
    </citation>
    <scope>NUCLEOTIDE SEQUENCE [LARGE SCALE GENOMIC DNA]</scope>
    <source>
        <strain evidence="1 2">CL_MEX2019</strain>
        <tissue evidence="1">Muscle</tissue>
    </source>
</reference>
<gene>
    <name evidence="1" type="ORF">CHARACLAT_009102</name>
</gene>
<name>A0ABU7E888_9TELE</name>
<evidence type="ECO:0000313" key="2">
    <source>
        <dbReference type="Proteomes" id="UP001352852"/>
    </source>
</evidence>
<dbReference type="EMBL" id="JAHUTJ010049729">
    <property type="protein sequence ID" value="MED6283458.1"/>
    <property type="molecule type" value="Genomic_DNA"/>
</dbReference>
<evidence type="ECO:0000313" key="1">
    <source>
        <dbReference type="EMBL" id="MED6283458.1"/>
    </source>
</evidence>
<proteinExistence type="predicted"/>
<keyword evidence="2" id="KW-1185">Reference proteome</keyword>
<protein>
    <submittedName>
        <fullName evidence="1">Uncharacterized protein</fullName>
    </submittedName>
</protein>
<organism evidence="1 2">
    <name type="scientific">Characodon lateralis</name>
    <dbReference type="NCBI Taxonomy" id="208331"/>
    <lineage>
        <taxon>Eukaryota</taxon>
        <taxon>Metazoa</taxon>
        <taxon>Chordata</taxon>
        <taxon>Craniata</taxon>
        <taxon>Vertebrata</taxon>
        <taxon>Euteleostomi</taxon>
        <taxon>Actinopterygii</taxon>
        <taxon>Neopterygii</taxon>
        <taxon>Teleostei</taxon>
        <taxon>Neoteleostei</taxon>
        <taxon>Acanthomorphata</taxon>
        <taxon>Ovalentaria</taxon>
        <taxon>Atherinomorphae</taxon>
        <taxon>Cyprinodontiformes</taxon>
        <taxon>Goodeidae</taxon>
        <taxon>Characodon</taxon>
    </lineage>
</organism>
<accession>A0ABU7E888</accession>
<comment type="caution">
    <text evidence="1">The sequence shown here is derived from an EMBL/GenBank/DDBJ whole genome shotgun (WGS) entry which is preliminary data.</text>
</comment>
<dbReference type="Proteomes" id="UP001352852">
    <property type="component" value="Unassembled WGS sequence"/>
</dbReference>
<sequence length="100" mass="11139">MNICCSLNSPLHPVPLDHFVHMVLFFHCANENYEEPVLDHREEETPDVVKACTLVVSYSYNNILLMDSPSCIGRSFSGGAVSTLEQGDKHFHTTASTQTI</sequence>